<dbReference type="Gene3D" id="2.120.10.30">
    <property type="entry name" value="TolB, C-terminal domain"/>
    <property type="match status" value="1"/>
</dbReference>
<reference evidence="2 3" key="1">
    <citation type="submission" date="2020-06" db="EMBL/GenBank/DDBJ databases">
        <title>Nonomuraea sp. SMC257, a novel actinomycete isolated from soil.</title>
        <authorList>
            <person name="Chanama M."/>
        </authorList>
    </citation>
    <scope>NUCLEOTIDE SEQUENCE [LARGE SCALE GENOMIC DNA]</scope>
    <source>
        <strain evidence="2 3">SMC257</strain>
    </source>
</reference>
<protein>
    <submittedName>
        <fullName evidence="2">S9 family peptidase</fullName>
    </submittedName>
</protein>
<dbReference type="InterPro" id="IPR029058">
    <property type="entry name" value="AB_hydrolase_fold"/>
</dbReference>
<dbReference type="GO" id="GO:0006508">
    <property type="term" value="P:proteolysis"/>
    <property type="evidence" value="ECO:0007669"/>
    <property type="project" value="InterPro"/>
</dbReference>
<dbReference type="Pfam" id="PF07676">
    <property type="entry name" value="PD40"/>
    <property type="match status" value="1"/>
</dbReference>
<proteinExistence type="predicted"/>
<keyword evidence="3" id="KW-1185">Reference proteome</keyword>
<evidence type="ECO:0000313" key="3">
    <source>
        <dbReference type="Proteomes" id="UP000586042"/>
    </source>
</evidence>
<dbReference type="InterPro" id="IPR001375">
    <property type="entry name" value="Peptidase_S9_cat"/>
</dbReference>
<dbReference type="Gene3D" id="3.40.50.1820">
    <property type="entry name" value="alpha/beta hydrolase"/>
    <property type="match status" value="1"/>
</dbReference>
<dbReference type="SUPFAM" id="SSF53474">
    <property type="entry name" value="alpha/beta-Hydrolases"/>
    <property type="match status" value="1"/>
</dbReference>
<dbReference type="InterPro" id="IPR011659">
    <property type="entry name" value="WD40"/>
</dbReference>
<dbReference type="Pfam" id="PF00326">
    <property type="entry name" value="Peptidase_S9"/>
    <property type="match status" value="1"/>
</dbReference>
<evidence type="ECO:0000259" key="1">
    <source>
        <dbReference type="Pfam" id="PF00326"/>
    </source>
</evidence>
<dbReference type="EMBL" id="JABWGN010000014">
    <property type="protein sequence ID" value="NUW36281.1"/>
    <property type="molecule type" value="Genomic_DNA"/>
</dbReference>
<evidence type="ECO:0000313" key="2">
    <source>
        <dbReference type="EMBL" id="NUW36281.1"/>
    </source>
</evidence>
<gene>
    <name evidence="2" type="ORF">HTZ77_33465</name>
</gene>
<organism evidence="2 3">
    <name type="scientific">Nonomuraea montanisoli</name>
    <dbReference type="NCBI Taxonomy" id="2741721"/>
    <lineage>
        <taxon>Bacteria</taxon>
        <taxon>Bacillati</taxon>
        <taxon>Actinomycetota</taxon>
        <taxon>Actinomycetes</taxon>
        <taxon>Streptosporangiales</taxon>
        <taxon>Streptosporangiaceae</taxon>
        <taxon>Nonomuraea</taxon>
    </lineage>
</organism>
<dbReference type="GO" id="GO:0008236">
    <property type="term" value="F:serine-type peptidase activity"/>
    <property type="evidence" value="ECO:0007669"/>
    <property type="project" value="InterPro"/>
</dbReference>
<comment type="caution">
    <text evidence="2">The sequence shown here is derived from an EMBL/GenBank/DDBJ whole genome shotgun (WGS) entry which is preliminary data.</text>
</comment>
<feature type="domain" description="Peptidase S9 prolyl oligopeptidase catalytic" evidence="1">
    <location>
        <begin position="400"/>
        <end position="587"/>
    </location>
</feature>
<dbReference type="SUPFAM" id="SSF82171">
    <property type="entry name" value="DPP6 N-terminal domain-like"/>
    <property type="match status" value="1"/>
</dbReference>
<dbReference type="AlphaFoldDB" id="A0A7Y6IDR6"/>
<sequence length="591" mass="64064">MARLSPLPADLVGRATVTFDALQSAGGTIYWIEGRPEGDVLRAWSSDEGRSDVLPQGFQVASYVHEYGGGAYVVGEPDVWFCNASDQRIYRYRPGSPPYPVTPVPERPGAHRYADLRRVPGDGRLVCVRERHEGSAVHNELVMLPGDGSAEPEVIAAGDDFYMSPALSPDGKQLAWVSWNAPLMPWDGSRLWLADLEGGERRLIAGGDDESVCQPQWDAKGILHFVSDRSGWWNLYARDSGRTIPVLTGKFELAAAPWEFGYRTYALSDDRIITIAQRGSEHLLLTRTGNGDIHHVELPYTSMKPYLATVGADVVVIASSPTRLPEVVKVTPGGAAQELASTGLTINGYAIAHPQRFSFTTRDGTEAHGLFYLPTTKVAEPPPLIVRVHPGPTANWPMRLDLHAQYLTGRGFAVADVDHRGSTGYGRVYRNGLRHRWGEADVADCVDAALYLISAGRADGHRVVIWGASAGGFTVLSALSSTNVFAGGIARSAVVDPEEWGRSAPKFQAHHPTLLTSRSPEPAFLSPLLLIHGDADPVTPLEAVRALAQQSARSRLVVIPGAGHTFRRPGDVTTILKAELEHLRAVLEADA</sequence>
<dbReference type="InterPro" id="IPR050585">
    <property type="entry name" value="Xaa-Pro_dipeptidyl-ppase/CocE"/>
</dbReference>
<name>A0A7Y6IDR6_9ACTN</name>
<dbReference type="RefSeq" id="WP_175593713.1">
    <property type="nucleotide sequence ID" value="NZ_JABWGN010000014.1"/>
</dbReference>
<dbReference type="Proteomes" id="UP000586042">
    <property type="component" value="Unassembled WGS sequence"/>
</dbReference>
<dbReference type="PANTHER" id="PTHR43056">
    <property type="entry name" value="PEPTIDASE S9 PROLYL OLIGOPEPTIDASE"/>
    <property type="match status" value="1"/>
</dbReference>
<dbReference type="PANTHER" id="PTHR43056:SF5">
    <property type="entry name" value="PEPTIDASE S9 PROLYL OLIGOPEPTIDASE CATALYTIC DOMAIN-CONTAINING PROTEIN"/>
    <property type="match status" value="1"/>
</dbReference>
<dbReference type="InterPro" id="IPR011042">
    <property type="entry name" value="6-blade_b-propeller_TolB-like"/>
</dbReference>
<accession>A0A7Y6IDR6</accession>